<keyword evidence="1" id="KW-0732">Signal</keyword>
<evidence type="ECO:0000313" key="2">
    <source>
        <dbReference type="EMBL" id="EPS35591.1"/>
    </source>
</evidence>
<dbReference type="HOGENOM" id="CLU_2133419_0_0_1"/>
<proteinExistence type="predicted"/>
<feature type="chain" id="PRO_5004547477" evidence="1">
    <location>
        <begin position="21"/>
        <end position="113"/>
    </location>
</feature>
<feature type="signal peptide" evidence="1">
    <location>
        <begin position="1"/>
        <end position="20"/>
    </location>
</feature>
<comment type="caution">
    <text evidence="2">The sequence shown here is derived from an EMBL/GenBank/DDBJ whole genome shotgun (WGS) entry which is preliminary data.</text>
</comment>
<dbReference type="Proteomes" id="UP000015100">
    <property type="component" value="Unassembled WGS sequence"/>
</dbReference>
<evidence type="ECO:0000313" key="3">
    <source>
        <dbReference type="Proteomes" id="UP000015100"/>
    </source>
</evidence>
<accession>S8A362</accession>
<sequence length="113" mass="11942">MFSMKQLIIAFGFLSAMAQASPLILRPNPALSEALAVRPGLVDGDNIPHLSGAEGDRIAVESGHVLNKVSEHPTDPVRVTEESLGTGMRVTEQALEFGAKVAKNPTNVIPGKN</sequence>
<evidence type="ECO:0000256" key="1">
    <source>
        <dbReference type="SAM" id="SignalP"/>
    </source>
</evidence>
<dbReference type="OrthoDB" id="10618139at2759"/>
<protein>
    <submittedName>
        <fullName evidence="2">Uncharacterized protein</fullName>
    </submittedName>
</protein>
<gene>
    <name evidence="2" type="ORF">H072_10993</name>
</gene>
<organism evidence="2 3">
    <name type="scientific">Dactylellina haptotyla (strain CBS 200.50)</name>
    <name type="common">Nematode-trapping fungus</name>
    <name type="synonym">Monacrosporium haptotylum</name>
    <dbReference type="NCBI Taxonomy" id="1284197"/>
    <lineage>
        <taxon>Eukaryota</taxon>
        <taxon>Fungi</taxon>
        <taxon>Dikarya</taxon>
        <taxon>Ascomycota</taxon>
        <taxon>Pezizomycotina</taxon>
        <taxon>Orbiliomycetes</taxon>
        <taxon>Orbiliales</taxon>
        <taxon>Orbiliaceae</taxon>
        <taxon>Dactylellina</taxon>
    </lineage>
</organism>
<reference evidence="2 3" key="1">
    <citation type="journal article" date="2013" name="PLoS Genet.">
        <title>Genomic mechanisms accounting for the adaptation to parasitism in nematode-trapping fungi.</title>
        <authorList>
            <person name="Meerupati T."/>
            <person name="Andersson K.M."/>
            <person name="Friman E."/>
            <person name="Kumar D."/>
            <person name="Tunlid A."/>
            <person name="Ahren D."/>
        </authorList>
    </citation>
    <scope>NUCLEOTIDE SEQUENCE [LARGE SCALE GENOMIC DNA]</scope>
    <source>
        <strain evidence="2 3">CBS 200.50</strain>
    </source>
</reference>
<keyword evidence="3" id="KW-1185">Reference proteome</keyword>
<dbReference type="AlphaFoldDB" id="S8A362"/>
<dbReference type="EMBL" id="AQGS01001094">
    <property type="protein sequence ID" value="EPS35591.1"/>
    <property type="molecule type" value="Genomic_DNA"/>
</dbReference>
<reference evidence="3" key="2">
    <citation type="submission" date="2013-04" db="EMBL/GenBank/DDBJ databases">
        <title>Genomic mechanisms accounting for the adaptation to parasitism in nematode-trapping fungi.</title>
        <authorList>
            <person name="Ahren D.G."/>
        </authorList>
    </citation>
    <scope>NUCLEOTIDE SEQUENCE [LARGE SCALE GENOMIC DNA]</scope>
    <source>
        <strain evidence="3">CBS 200.50</strain>
    </source>
</reference>
<name>S8A362_DACHA</name>